<feature type="compositionally biased region" description="Basic residues" evidence="5">
    <location>
        <begin position="63"/>
        <end position="72"/>
    </location>
</feature>
<dbReference type="GO" id="GO:0046872">
    <property type="term" value="F:metal ion binding"/>
    <property type="evidence" value="ECO:0007669"/>
    <property type="project" value="UniProtKB-KW"/>
</dbReference>
<evidence type="ECO:0000256" key="1">
    <source>
        <dbReference type="ARBA" id="ARBA00004123"/>
    </source>
</evidence>
<proteinExistence type="inferred from homology"/>
<feature type="region of interest" description="Disordered" evidence="5">
    <location>
        <begin position="169"/>
        <end position="195"/>
    </location>
</feature>
<evidence type="ECO:0000313" key="7">
    <source>
        <dbReference type="Proteomes" id="UP001187471"/>
    </source>
</evidence>
<comment type="subcellular location">
    <subcellularLocation>
        <location evidence="1">Nucleus</location>
    </subcellularLocation>
</comment>
<keyword evidence="3" id="KW-0479">Metal-binding</keyword>
<dbReference type="PANTHER" id="PTHR12549">
    <property type="entry name" value="JMJC DOMAIN-CONTAINING HISTONE DEMETHYLATION PROTEIN"/>
    <property type="match status" value="1"/>
</dbReference>
<reference evidence="6" key="1">
    <citation type="submission" date="2022-12" db="EMBL/GenBank/DDBJ databases">
        <title>Draft genome assemblies for two species of Escallonia (Escalloniales).</title>
        <authorList>
            <person name="Chanderbali A."/>
            <person name="Dervinis C."/>
            <person name="Anghel I."/>
            <person name="Soltis D."/>
            <person name="Soltis P."/>
            <person name="Zapata F."/>
        </authorList>
    </citation>
    <scope>NUCLEOTIDE SEQUENCE</scope>
    <source>
        <strain evidence="6">UCBG92.1500</strain>
        <tissue evidence="6">Leaf</tissue>
    </source>
</reference>
<feature type="compositionally biased region" description="Basic and acidic residues" evidence="5">
    <location>
        <begin position="83"/>
        <end position="94"/>
    </location>
</feature>
<dbReference type="GO" id="GO:0000118">
    <property type="term" value="C:histone deacetylase complex"/>
    <property type="evidence" value="ECO:0007669"/>
    <property type="project" value="TreeGrafter"/>
</dbReference>
<name>A0AA88RSU0_9ASTE</name>
<protein>
    <submittedName>
        <fullName evidence="6">Uncharacterized protein</fullName>
    </submittedName>
</protein>
<feature type="compositionally biased region" description="Polar residues" evidence="5">
    <location>
        <begin position="95"/>
        <end position="107"/>
    </location>
</feature>
<keyword evidence="4" id="KW-0539">Nucleus</keyword>
<evidence type="ECO:0000256" key="2">
    <source>
        <dbReference type="ARBA" id="ARBA00006801"/>
    </source>
</evidence>
<feature type="compositionally biased region" description="Basic and acidic residues" evidence="5">
    <location>
        <begin position="175"/>
        <end position="188"/>
    </location>
</feature>
<evidence type="ECO:0000256" key="5">
    <source>
        <dbReference type="SAM" id="MobiDB-lite"/>
    </source>
</evidence>
<dbReference type="Proteomes" id="UP001187471">
    <property type="component" value="Unassembled WGS sequence"/>
</dbReference>
<comment type="caution">
    <text evidence="6">The sequence shown here is derived from an EMBL/GenBank/DDBJ whole genome shotgun (WGS) entry which is preliminary data.</text>
</comment>
<dbReference type="AlphaFoldDB" id="A0AA88RSU0"/>
<gene>
    <name evidence="6" type="ORF">RJ640_005667</name>
</gene>
<keyword evidence="7" id="KW-1185">Reference proteome</keyword>
<comment type="similarity">
    <text evidence="2">Belongs to the JARID1 histone demethylase family.</text>
</comment>
<dbReference type="PANTHER" id="PTHR12549:SF37">
    <property type="entry name" value="LYSINE-SPECIFIC DEMETHYLASE JMJ26"/>
    <property type="match status" value="1"/>
</dbReference>
<evidence type="ECO:0000313" key="6">
    <source>
        <dbReference type="EMBL" id="KAK2984926.1"/>
    </source>
</evidence>
<dbReference type="GO" id="GO:0032454">
    <property type="term" value="F:histone H3K9 demethylase activity"/>
    <property type="evidence" value="ECO:0007669"/>
    <property type="project" value="InterPro"/>
</dbReference>
<feature type="region of interest" description="Disordered" evidence="5">
    <location>
        <begin position="63"/>
        <end position="151"/>
    </location>
</feature>
<dbReference type="GO" id="GO:0003712">
    <property type="term" value="F:transcription coregulator activity"/>
    <property type="evidence" value="ECO:0007669"/>
    <property type="project" value="TreeGrafter"/>
</dbReference>
<evidence type="ECO:0000256" key="3">
    <source>
        <dbReference type="ARBA" id="ARBA00022723"/>
    </source>
</evidence>
<dbReference type="InterPro" id="IPR045109">
    <property type="entry name" value="LSDs-like"/>
</dbReference>
<dbReference type="Gene3D" id="2.60.120.650">
    <property type="entry name" value="Cupin"/>
    <property type="match status" value="1"/>
</dbReference>
<evidence type="ECO:0000256" key="4">
    <source>
        <dbReference type="ARBA" id="ARBA00023242"/>
    </source>
</evidence>
<dbReference type="GO" id="GO:0006357">
    <property type="term" value="P:regulation of transcription by RNA polymerase II"/>
    <property type="evidence" value="ECO:0007669"/>
    <property type="project" value="TreeGrafter"/>
</dbReference>
<sequence length="438" mass="49858">MEVLVAKHEKMSRYTKREMEMISKSPVNVFEAAARSRANPLIKKGMQCGGEFKVSDGRRPLRKHQIALSRKRFVVEESSSSEGEERKGENEENQARSSQAGTPTSLKKTSDEEEGEEDDYRPPSLTRSVKASKQRRVIQFVPTSHGKEDSEKIWGASEERNFQRMNRNMKKKKNKSEWKHEDENGDEIKVEEEDEDDVNDYATSIVDLHRSFPECSYELCLSCCREIRKGFRYSDRGYDYIHGGDPLPESLYTQTSLDQIEPPTEWVAEDDGSIVCAPKSMGGCGNCVLELKFIFPKDWILSLEARAENILKISGLVQIGSKAVSPANKGKMLRRAAAREGSRDNSLYCPAAEEQHLCFRSHWAKGKLEIVRDVLKQTTGLSWEPMVMWRALCENVDFNISSKMSEVKAIDCLAGCEVEISTRKFFKSSTEGRRYANF</sequence>
<dbReference type="GO" id="GO:0000785">
    <property type="term" value="C:chromatin"/>
    <property type="evidence" value="ECO:0007669"/>
    <property type="project" value="TreeGrafter"/>
</dbReference>
<dbReference type="GO" id="GO:0031490">
    <property type="term" value="F:chromatin DNA binding"/>
    <property type="evidence" value="ECO:0007669"/>
    <property type="project" value="TreeGrafter"/>
</dbReference>
<accession>A0AA88RSU0</accession>
<organism evidence="6 7">
    <name type="scientific">Escallonia rubra</name>
    <dbReference type="NCBI Taxonomy" id="112253"/>
    <lineage>
        <taxon>Eukaryota</taxon>
        <taxon>Viridiplantae</taxon>
        <taxon>Streptophyta</taxon>
        <taxon>Embryophyta</taxon>
        <taxon>Tracheophyta</taxon>
        <taxon>Spermatophyta</taxon>
        <taxon>Magnoliopsida</taxon>
        <taxon>eudicotyledons</taxon>
        <taxon>Gunneridae</taxon>
        <taxon>Pentapetalae</taxon>
        <taxon>asterids</taxon>
        <taxon>campanulids</taxon>
        <taxon>Escalloniales</taxon>
        <taxon>Escalloniaceae</taxon>
        <taxon>Escallonia</taxon>
    </lineage>
</organism>
<dbReference type="EMBL" id="JAVXUO010001207">
    <property type="protein sequence ID" value="KAK2984926.1"/>
    <property type="molecule type" value="Genomic_DNA"/>
</dbReference>